<feature type="binding site" evidence="5 9">
    <location>
        <position position="267"/>
    </location>
    <ligand>
        <name>Zn(2+)</name>
        <dbReference type="ChEBI" id="CHEBI:29105"/>
    </ligand>
</feature>
<evidence type="ECO:0000256" key="3">
    <source>
        <dbReference type="ARBA" id="ARBA00022833"/>
    </source>
</evidence>
<comment type="cofactor">
    <cofactor evidence="5 9">
        <name>Zn(2+)</name>
        <dbReference type="ChEBI" id="CHEBI:29105"/>
    </cofactor>
    <text evidence="5 9">Binds 1 zinc ion per subunit.</text>
</comment>
<evidence type="ECO:0000313" key="11">
    <source>
        <dbReference type="EMBL" id="AIH03946.1"/>
    </source>
</evidence>
<keyword evidence="2 5" id="KW-0479">Metal-binding</keyword>
<feature type="binding site" evidence="5 8">
    <location>
        <position position="333"/>
    </location>
    <ligand>
        <name>substrate</name>
    </ligand>
</feature>
<dbReference type="EMBL" id="CP008796">
    <property type="protein sequence ID" value="AIH03946.1"/>
    <property type="molecule type" value="Genomic_DNA"/>
</dbReference>
<dbReference type="HOGENOM" id="CLU_006732_3_0_0"/>
<keyword evidence="5" id="KW-0368">Histidine biosynthesis</keyword>
<sequence length="441" mass="48325">MPLKVFSYPSKRAETYLNKLLNRVETFPAKKEKYVKSIGDKVKKFGDKALLEYTLLFDKVSLTTSDLRVKETEIEKAYREVSEELVSAIRLAVEKVKRFHGQHLPTSWFIKQEKEVLLGQLVTPVEAAGIYIPGGTSGETPLISTVVMTAVPAKLAGVKKVVMVSPPRKDGSLHPGLLVAAKEAGVDEIYKVGGPWSIFGLAYGTETLPKVDVICGPGNIYVTIAKKLVSSQVGIDILAGPSEVLIIADETANPEFVVWDLLAQAEHDPMSLAVLVTTSSSLIKELKKLLPLALKKGLRSEIAEKALKQRGAVFKVRTLEEAFYLANIIAPEHLELMIENPMDHLFKVKNAGAVFLGAFTPEAIGDYIAGPNHVLPTMGLARFSSSLSPEKFLKKINFIQYSKEALVDEASKVILLAETENLPSHAEAIRVRIKTLKGEDL</sequence>
<name>A0A075WSU8_9BACT</name>
<feature type="binding site" evidence="5 8">
    <location>
        <position position="267"/>
    </location>
    <ligand>
        <name>substrate</name>
    </ligand>
</feature>
<dbReference type="STRING" id="289377.HL41_03660"/>
<dbReference type="KEGG" id="tcm:HL41_03660"/>
<dbReference type="PRINTS" id="PR00083">
    <property type="entry name" value="HOLDHDRGNASE"/>
</dbReference>
<proteinExistence type="inferred from homology"/>
<dbReference type="HAMAP" id="MF_01024">
    <property type="entry name" value="HisD"/>
    <property type="match status" value="1"/>
</dbReference>
<evidence type="ECO:0000313" key="12">
    <source>
        <dbReference type="Proteomes" id="UP000028481"/>
    </source>
</evidence>
<dbReference type="PANTHER" id="PTHR21256:SF2">
    <property type="entry name" value="HISTIDINE BIOSYNTHESIS TRIFUNCTIONAL PROTEIN"/>
    <property type="match status" value="1"/>
</dbReference>
<dbReference type="EC" id="1.1.1.23" evidence="5"/>
<dbReference type="Gene3D" id="3.40.50.1980">
    <property type="entry name" value="Nitrogenase molybdenum iron protein domain"/>
    <property type="match status" value="2"/>
</dbReference>
<evidence type="ECO:0000256" key="4">
    <source>
        <dbReference type="ARBA" id="ARBA00023002"/>
    </source>
</evidence>
<evidence type="ECO:0000256" key="6">
    <source>
        <dbReference type="PIRNR" id="PIRNR000099"/>
    </source>
</evidence>
<feature type="binding site" evidence="5 9">
    <location>
        <position position="366"/>
    </location>
    <ligand>
        <name>Zn(2+)</name>
        <dbReference type="ChEBI" id="CHEBI:29105"/>
    </ligand>
</feature>
<keyword evidence="5" id="KW-0520">NAD</keyword>
<comment type="caution">
    <text evidence="5">Lacks conserved residue(s) required for the propagation of feature annotation.</text>
</comment>
<evidence type="ECO:0000256" key="7">
    <source>
        <dbReference type="PIRSR" id="PIRSR000099-1"/>
    </source>
</evidence>
<dbReference type="NCBIfam" id="TIGR00069">
    <property type="entry name" value="hisD"/>
    <property type="match status" value="1"/>
</dbReference>
<organism evidence="11 12">
    <name type="scientific">Thermodesulfobacterium commune DSM 2178</name>
    <dbReference type="NCBI Taxonomy" id="289377"/>
    <lineage>
        <taxon>Bacteria</taxon>
        <taxon>Pseudomonadati</taxon>
        <taxon>Thermodesulfobacteriota</taxon>
        <taxon>Thermodesulfobacteria</taxon>
        <taxon>Thermodesulfobacteriales</taxon>
        <taxon>Thermodesulfobacteriaceae</taxon>
        <taxon>Thermodesulfobacterium</taxon>
    </lineage>
</organism>
<dbReference type="InterPro" id="IPR012131">
    <property type="entry name" value="Hstdl_DH"/>
</dbReference>
<evidence type="ECO:0000256" key="1">
    <source>
        <dbReference type="ARBA" id="ARBA00010178"/>
    </source>
</evidence>
<gene>
    <name evidence="5" type="primary">hisD</name>
    <name evidence="11" type="ORF">HL41_03660</name>
</gene>
<dbReference type="GO" id="GO:0004399">
    <property type="term" value="F:histidinol dehydrogenase activity"/>
    <property type="evidence" value="ECO:0007669"/>
    <property type="project" value="UniProtKB-UniRule"/>
</dbReference>
<comment type="catalytic activity">
    <reaction evidence="5">
        <text>L-histidinol + 2 NAD(+) + H2O = L-histidine + 2 NADH + 3 H(+)</text>
        <dbReference type="Rhea" id="RHEA:20641"/>
        <dbReference type="ChEBI" id="CHEBI:15377"/>
        <dbReference type="ChEBI" id="CHEBI:15378"/>
        <dbReference type="ChEBI" id="CHEBI:57540"/>
        <dbReference type="ChEBI" id="CHEBI:57595"/>
        <dbReference type="ChEBI" id="CHEBI:57699"/>
        <dbReference type="ChEBI" id="CHEBI:57945"/>
        <dbReference type="EC" id="1.1.1.23"/>
    </reaction>
</comment>
<dbReference type="Gene3D" id="1.20.5.1300">
    <property type="match status" value="1"/>
</dbReference>
<comment type="similarity">
    <text evidence="1 5 6 10">Belongs to the histidinol dehydrogenase family.</text>
</comment>
<feature type="binding site" evidence="5 8">
    <location>
        <position position="242"/>
    </location>
    <ligand>
        <name>substrate</name>
    </ligand>
</feature>
<feature type="binding site" evidence="5 8">
    <location>
        <position position="264"/>
    </location>
    <ligand>
        <name>substrate</name>
    </ligand>
</feature>
<evidence type="ECO:0000256" key="5">
    <source>
        <dbReference type="HAMAP-Rule" id="MF_01024"/>
    </source>
</evidence>
<dbReference type="UniPathway" id="UPA00031">
    <property type="reaction ID" value="UER00014"/>
</dbReference>
<dbReference type="PaxDb" id="289377-HL41_03660"/>
<accession>A0A075WSU8</accession>
<feature type="active site" description="Proton acceptor" evidence="5 7">
    <location>
        <position position="332"/>
    </location>
</feature>
<dbReference type="GO" id="GO:0051287">
    <property type="term" value="F:NAD binding"/>
    <property type="evidence" value="ECO:0007669"/>
    <property type="project" value="InterPro"/>
</dbReference>
<evidence type="ECO:0000256" key="8">
    <source>
        <dbReference type="PIRSR" id="PIRSR000099-3"/>
    </source>
</evidence>
<feature type="binding site" evidence="5 8">
    <location>
        <position position="366"/>
    </location>
    <ligand>
        <name>substrate</name>
    </ligand>
</feature>
<feature type="active site" description="Proton acceptor" evidence="5 7">
    <location>
        <position position="333"/>
    </location>
</feature>
<dbReference type="InterPro" id="IPR001692">
    <property type="entry name" value="Histidinol_DH_CS"/>
</dbReference>
<dbReference type="InterPro" id="IPR016161">
    <property type="entry name" value="Ald_DH/histidinol_DH"/>
</dbReference>
<dbReference type="InterPro" id="IPR022695">
    <property type="entry name" value="Histidinol_DH_monofunct"/>
</dbReference>
<dbReference type="FunFam" id="3.40.50.1980:FF:000001">
    <property type="entry name" value="Histidinol dehydrogenase"/>
    <property type="match status" value="1"/>
</dbReference>
<evidence type="ECO:0000256" key="9">
    <source>
        <dbReference type="PIRSR" id="PIRSR000099-4"/>
    </source>
</evidence>
<dbReference type="GO" id="GO:0008270">
    <property type="term" value="F:zinc ion binding"/>
    <property type="evidence" value="ECO:0007669"/>
    <property type="project" value="UniProtKB-UniRule"/>
</dbReference>
<dbReference type="SUPFAM" id="SSF53720">
    <property type="entry name" value="ALDH-like"/>
    <property type="match status" value="1"/>
</dbReference>
<reference evidence="11 12" key="1">
    <citation type="journal article" date="2015" name="Genome Announc.">
        <title>Genome Sequence of a Sulfate-Reducing Thermophilic Bacterium, Thermodesulfobacterium commune DSM 2178T (Phylum Thermodesulfobacteria).</title>
        <authorList>
            <person name="Bhatnagar S."/>
            <person name="Badger J.H."/>
            <person name="Madupu R."/>
            <person name="Khouri H.M."/>
            <person name="O'Connor E.M."/>
            <person name="Robb F.T."/>
            <person name="Ward N.L."/>
            <person name="Eisen J.A."/>
        </authorList>
    </citation>
    <scope>NUCLEOTIDE SEQUENCE [LARGE SCALE GENOMIC DNA]</scope>
    <source>
        <strain evidence="11 12">DSM 2178</strain>
    </source>
</reference>
<dbReference type="Proteomes" id="UP000028481">
    <property type="component" value="Chromosome"/>
</dbReference>
<dbReference type="PROSITE" id="PS00611">
    <property type="entry name" value="HISOL_DEHYDROGENASE"/>
    <property type="match status" value="1"/>
</dbReference>
<dbReference type="eggNOG" id="COG0141">
    <property type="taxonomic scope" value="Bacteria"/>
</dbReference>
<dbReference type="OrthoDB" id="9805269at2"/>
<keyword evidence="4 5" id="KW-0560">Oxidoreductase</keyword>
<feature type="binding site" evidence="5 8">
    <location>
        <position position="425"/>
    </location>
    <ligand>
        <name>substrate</name>
    </ligand>
</feature>
<feature type="binding site" evidence="5 9">
    <location>
        <position position="425"/>
    </location>
    <ligand>
        <name>Zn(2+)</name>
        <dbReference type="ChEBI" id="CHEBI:29105"/>
    </ligand>
</feature>
<protein>
    <recommendedName>
        <fullName evidence="5">Histidinol dehydrogenase</fullName>
        <shortName evidence="5">HDH</shortName>
        <ecNumber evidence="5">1.1.1.23</ecNumber>
    </recommendedName>
</protein>
<dbReference type="GO" id="GO:0000105">
    <property type="term" value="P:L-histidine biosynthetic process"/>
    <property type="evidence" value="ECO:0007669"/>
    <property type="project" value="UniProtKB-UniRule"/>
</dbReference>
<evidence type="ECO:0000256" key="10">
    <source>
        <dbReference type="RuleBase" id="RU004175"/>
    </source>
</evidence>
<dbReference type="Pfam" id="PF00815">
    <property type="entry name" value="Histidinol_dh"/>
    <property type="match status" value="1"/>
</dbReference>
<dbReference type="CDD" id="cd06572">
    <property type="entry name" value="Histidinol_dh"/>
    <property type="match status" value="1"/>
</dbReference>
<dbReference type="GO" id="GO:0005829">
    <property type="term" value="C:cytosol"/>
    <property type="evidence" value="ECO:0007669"/>
    <property type="project" value="TreeGrafter"/>
</dbReference>
<dbReference type="PANTHER" id="PTHR21256">
    <property type="entry name" value="HISTIDINOL DEHYDROGENASE HDH"/>
    <property type="match status" value="1"/>
</dbReference>
<keyword evidence="12" id="KW-1185">Reference proteome</keyword>
<dbReference type="RefSeq" id="WP_038060360.1">
    <property type="nucleotide sequence ID" value="NZ_CP008796.1"/>
</dbReference>
<comment type="function">
    <text evidence="5">Catalyzes the sequential NAD-dependent oxidations of L-histidinol to L-histidinaldehyde and then to L-histidine.</text>
</comment>
<dbReference type="AlphaFoldDB" id="A0A075WSU8"/>
<feature type="binding site" evidence="5 9">
    <location>
        <position position="264"/>
    </location>
    <ligand>
        <name>Zn(2+)</name>
        <dbReference type="ChEBI" id="CHEBI:29105"/>
    </ligand>
</feature>
<keyword evidence="3 5" id="KW-0862">Zinc</keyword>
<dbReference type="FunFam" id="3.40.50.1980:FF:000026">
    <property type="entry name" value="Histidinol dehydrogenase"/>
    <property type="match status" value="1"/>
</dbReference>
<feature type="binding site" evidence="5 8">
    <location>
        <position position="420"/>
    </location>
    <ligand>
        <name>substrate</name>
    </ligand>
</feature>
<keyword evidence="5" id="KW-0028">Amino-acid biosynthesis</keyword>
<evidence type="ECO:0000256" key="2">
    <source>
        <dbReference type="ARBA" id="ARBA00022723"/>
    </source>
</evidence>
<dbReference type="PIRSF" id="PIRSF000099">
    <property type="entry name" value="Histidinol_dh"/>
    <property type="match status" value="1"/>
</dbReference>
<comment type="pathway">
    <text evidence="5">Amino-acid biosynthesis; L-histidine biosynthesis; L-histidine from 5-phospho-alpha-D-ribose 1-diphosphate: step 9/9.</text>
</comment>